<dbReference type="AlphaFoldDB" id="A0A6M3KMW8"/>
<protein>
    <recommendedName>
        <fullName evidence="2">Lysis protein</fullName>
    </recommendedName>
</protein>
<name>A0A6M3KMW8_9ZZZZ</name>
<dbReference type="EMBL" id="MT142493">
    <property type="protein sequence ID" value="QJA82668.1"/>
    <property type="molecule type" value="Genomic_DNA"/>
</dbReference>
<proteinExistence type="predicted"/>
<reference evidence="1" key="1">
    <citation type="submission" date="2020-03" db="EMBL/GenBank/DDBJ databases">
        <title>The deep terrestrial virosphere.</title>
        <authorList>
            <person name="Holmfeldt K."/>
            <person name="Nilsson E."/>
            <person name="Simone D."/>
            <person name="Lopez-Fernandez M."/>
            <person name="Wu X."/>
            <person name="de Brujin I."/>
            <person name="Lundin D."/>
            <person name="Andersson A."/>
            <person name="Bertilsson S."/>
            <person name="Dopson M."/>
        </authorList>
    </citation>
    <scope>NUCLEOTIDE SEQUENCE</scope>
    <source>
        <strain evidence="1">MM415A00378</strain>
    </source>
</reference>
<organism evidence="1">
    <name type="scientific">viral metagenome</name>
    <dbReference type="NCBI Taxonomy" id="1070528"/>
    <lineage>
        <taxon>unclassified sequences</taxon>
        <taxon>metagenomes</taxon>
        <taxon>organismal metagenomes</taxon>
    </lineage>
</organism>
<sequence>MIFTKLKAYGFQALSAVLGALLLAQTYRLHSEQLAHRDLIVSTARAAEARTGAVLADEQATAGKESTHANQTMEASDVFTQGQPARDDALRADLSRAERLRVDAERRAATYRAQAQADDAARVGLADRLETLDRHIVEGVEVVGELRAVVDKRDAEVVLLRTVIDADRHLLNETPHAQTR</sequence>
<gene>
    <name evidence="1" type="ORF">MM415A00378_0013</name>
</gene>
<evidence type="ECO:0008006" key="2">
    <source>
        <dbReference type="Google" id="ProtNLM"/>
    </source>
</evidence>
<evidence type="ECO:0000313" key="1">
    <source>
        <dbReference type="EMBL" id="QJA82668.1"/>
    </source>
</evidence>
<accession>A0A6M3KMW8</accession>